<dbReference type="EMBL" id="JAGTTL010000031">
    <property type="protein sequence ID" value="KAK6297216.1"/>
    <property type="molecule type" value="Genomic_DNA"/>
</dbReference>
<name>A0AAN8QFN4_9TELE</name>
<gene>
    <name evidence="1" type="ORF">J4Q44_G00317990</name>
</gene>
<dbReference type="AlphaFoldDB" id="A0AAN8QFN4"/>
<keyword evidence="2" id="KW-1185">Reference proteome</keyword>
<organism evidence="1 2">
    <name type="scientific">Coregonus suidteri</name>
    <dbReference type="NCBI Taxonomy" id="861788"/>
    <lineage>
        <taxon>Eukaryota</taxon>
        <taxon>Metazoa</taxon>
        <taxon>Chordata</taxon>
        <taxon>Craniata</taxon>
        <taxon>Vertebrata</taxon>
        <taxon>Euteleostomi</taxon>
        <taxon>Actinopterygii</taxon>
        <taxon>Neopterygii</taxon>
        <taxon>Teleostei</taxon>
        <taxon>Protacanthopterygii</taxon>
        <taxon>Salmoniformes</taxon>
        <taxon>Salmonidae</taxon>
        <taxon>Coregoninae</taxon>
        <taxon>Coregonus</taxon>
    </lineage>
</organism>
<proteinExistence type="predicted"/>
<accession>A0AAN8QFN4</accession>
<sequence length="64" mass="6970">MHFVSTISTCFGAFGVCVALFWSSVCLRSETALWALEVCFDVCLTACTACSRDALVLPPEMVFI</sequence>
<protein>
    <submittedName>
        <fullName evidence="1">Uncharacterized protein</fullName>
    </submittedName>
</protein>
<comment type="caution">
    <text evidence="1">The sequence shown here is derived from an EMBL/GenBank/DDBJ whole genome shotgun (WGS) entry which is preliminary data.</text>
</comment>
<reference evidence="1 2" key="1">
    <citation type="submission" date="2021-04" db="EMBL/GenBank/DDBJ databases">
        <authorList>
            <person name="De Guttry C."/>
            <person name="Zahm M."/>
            <person name="Klopp C."/>
            <person name="Cabau C."/>
            <person name="Louis A."/>
            <person name="Berthelot C."/>
            <person name="Parey E."/>
            <person name="Roest Crollius H."/>
            <person name="Montfort J."/>
            <person name="Robinson-Rechavi M."/>
            <person name="Bucao C."/>
            <person name="Bouchez O."/>
            <person name="Gislard M."/>
            <person name="Lluch J."/>
            <person name="Milhes M."/>
            <person name="Lampietro C."/>
            <person name="Lopez Roques C."/>
            <person name="Donnadieu C."/>
            <person name="Braasch I."/>
            <person name="Desvignes T."/>
            <person name="Postlethwait J."/>
            <person name="Bobe J."/>
            <person name="Wedekind C."/>
            <person name="Guiguen Y."/>
        </authorList>
    </citation>
    <scope>NUCLEOTIDE SEQUENCE [LARGE SCALE GENOMIC DNA]</scope>
    <source>
        <strain evidence="1">Cs_M1</strain>
        <tissue evidence="1">Blood</tissue>
    </source>
</reference>
<evidence type="ECO:0000313" key="1">
    <source>
        <dbReference type="EMBL" id="KAK6297216.1"/>
    </source>
</evidence>
<evidence type="ECO:0000313" key="2">
    <source>
        <dbReference type="Proteomes" id="UP001356427"/>
    </source>
</evidence>
<dbReference type="Proteomes" id="UP001356427">
    <property type="component" value="Unassembled WGS sequence"/>
</dbReference>